<dbReference type="InterPro" id="IPR057394">
    <property type="entry name" value="PIGBOS1"/>
</dbReference>
<comment type="caution">
    <text evidence="3">The sequence shown here is derived from an EMBL/GenBank/DDBJ whole genome shotgun (WGS) entry which is preliminary data.</text>
</comment>
<evidence type="ECO:0000256" key="1">
    <source>
        <dbReference type="SAM" id="MobiDB-lite"/>
    </source>
</evidence>
<dbReference type="Pfam" id="PF23670">
    <property type="entry name" value="PIGBOS1"/>
    <property type="match status" value="1"/>
</dbReference>
<name>A0AA39R4U6_9LECA</name>
<dbReference type="EMBL" id="JAFEKC020000006">
    <property type="protein sequence ID" value="KAK0514081.1"/>
    <property type="molecule type" value="Genomic_DNA"/>
</dbReference>
<sequence>MSQSRGLLPVVLATTIGIGTGLYIFGPAFKEEKERKEQEHRVDFQEQHPQSPEEQVRKTEEAVANAEGSTRIPTDTPRWSEVQADQFSKPANTFSWHQVSLDQRTPPNKSS</sequence>
<evidence type="ECO:0000256" key="2">
    <source>
        <dbReference type="SAM" id="Phobius"/>
    </source>
</evidence>
<organism evidence="3 4">
    <name type="scientific">Cladonia borealis</name>
    <dbReference type="NCBI Taxonomy" id="184061"/>
    <lineage>
        <taxon>Eukaryota</taxon>
        <taxon>Fungi</taxon>
        <taxon>Dikarya</taxon>
        <taxon>Ascomycota</taxon>
        <taxon>Pezizomycotina</taxon>
        <taxon>Lecanoromycetes</taxon>
        <taxon>OSLEUM clade</taxon>
        <taxon>Lecanoromycetidae</taxon>
        <taxon>Lecanorales</taxon>
        <taxon>Lecanorineae</taxon>
        <taxon>Cladoniaceae</taxon>
        <taxon>Cladonia</taxon>
    </lineage>
</organism>
<keyword evidence="2" id="KW-1133">Transmembrane helix</keyword>
<keyword evidence="2" id="KW-0472">Membrane</keyword>
<evidence type="ECO:0000313" key="4">
    <source>
        <dbReference type="Proteomes" id="UP001166286"/>
    </source>
</evidence>
<keyword evidence="2" id="KW-0812">Transmembrane</keyword>
<gene>
    <name evidence="3" type="ORF">JMJ35_003803</name>
</gene>
<proteinExistence type="predicted"/>
<dbReference type="AlphaFoldDB" id="A0AA39R4U6"/>
<evidence type="ECO:0000313" key="3">
    <source>
        <dbReference type="EMBL" id="KAK0514081.1"/>
    </source>
</evidence>
<feature type="transmembrane region" description="Helical" evidence="2">
    <location>
        <begin position="6"/>
        <end position="26"/>
    </location>
</feature>
<protein>
    <submittedName>
        <fullName evidence="3">Uncharacterized protein</fullName>
    </submittedName>
</protein>
<feature type="compositionally biased region" description="Polar residues" evidence="1">
    <location>
        <begin position="83"/>
        <end position="111"/>
    </location>
</feature>
<reference evidence="3" key="1">
    <citation type="submission" date="2023-03" db="EMBL/GenBank/DDBJ databases">
        <title>Complete genome of Cladonia borealis.</title>
        <authorList>
            <person name="Park H."/>
        </authorList>
    </citation>
    <scope>NUCLEOTIDE SEQUENCE</scope>
    <source>
        <strain evidence="3">ANT050790</strain>
    </source>
</reference>
<accession>A0AA39R4U6</accession>
<keyword evidence="4" id="KW-1185">Reference proteome</keyword>
<feature type="region of interest" description="Disordered" evidence="1">
    <location>
        <begin position="32"/>
        <end position="111"/>
    </location>
</feature>
<dbReference type="Proteomes" id="UP001166286">
    <property type="component" value="Unassembled WGS sequence"/>
</dbReference>
<feature type="compositionally biased region" description="Basic and acidic residues" evidence="1">
    <location>
        <begin position="32"/>
        <end position="46"/>
    </location>
</feature>